<dbReference type="RefSeq" id="WP_200612658.1">
    <property type="nucleotide sequence ID" value="NZ_JAEHHL010000012.1"/>
</dbReference>
<proteinExistence type="predicted"/>
<dbReference type="AlphaFoldDB" id="A0A8J7MB51"/>
<accession>A0A8J7MB51</accession>
<organism evidence="1 2">
    <name type="scientific">Thermohalobaculum xanthum</name>
    <dbReference type="NCBI Taxonomy" id="2753746"/>
    <lineage>
        <taxon>Bacteria</taxon>
        <taxon>Pseudomonadati</taxon>
        <taxon>Pseudomonadota</taxon>
        <taxon>Alphaproteobacteria</taxon>
        <taxon>Rhodobacterales</taxon>
        <taxon>Paracoccaceae</taxon>
        <taxon>Thermohalobaculum</taxon>
    </lineage>
</organism>
<name>A0A8J7MB51_9RHOB</name>
<reference evidence="1" key="1">
    <citation type="submission" date="2020-12" db="EMBL/GenBank/DDBJ databases">
        <title>Bacterial taxonomy.</title>
        <authorList>
            <person name="Pan X."/>
        </authorList>
    </citation>
    <scope>NUCLEOTIDE SEQUENCE</scope>
    <source>
        <strain evidence="1">M0105</strain>
    </source>
</reference>
<protein>
    <submittedName>
        <fullName evidence="1">Uncharacterized protein</fullName>
    </submittedName>
</protein>
<dbReference type="Proteomes" id="UP000655420">
    <property type="component" value="Unassembled WGS sequence"/>
</dbReference>
<gene>
    <name evidence="1" type="ORF">H0I76_16915</name>
</gene>
<sequence length="52" mass="5729">MAMYLLYAMIEEVLGDAVIGSVEYDARSCSGNLRVLEPTEDKLAPLVQRISP</sequence>
<dbReference type="EMBL" id="JAEHHL010000012">
    <property type="protein sequence ID" value="MBK0400884.1"/>
    <property type="molecule type" value="Genomic_DNA"/>
</dbReference>
<evidence type="ECO:0000313" key="2">
    <source>
        <dbReference type="Proteomes" id="UP000655420"/>
    </source>
</evidence>
<comment type="caution">
    <text evidence="1">The sequence shown here is derived from an EMBL/GenBank/DDBJ whole genome shotgun (WGS) entry which is preliminary data.</text>
</comment>
<keyword evidence="2" id="KW-1185">Reference proteome</keyword>
<evidence type="ECO:0000313" key="1">
    <source>
        <dbReference type="EMBL" id="MBK0400884.1"/>
    </source>
</evidence>